<reference evidence="1" key="1">
    <citation type="submission" date="2022-10" db="EMBL/GenBank/DDBJ databases">
        <title>The complete genomes of actinobacterial strains from the NBC collection.</title>
        <authorList>
            <person name="Joergensen T.S."/>
            <person name="Alvarez Arevalo M."/>
            <person name="Sterndorff E.B."/>
            <person name="Faurdal D."/>
            <person name="Vuksanovic O."/>
            <person name="Mourched A.-S."/>
            <person name="Charusanti P."/>
            <person name="Shaw S."/>
            <person name="Blin K."/>
            <person name="Weber T."/>
        </authorList>
    </citation>
    <scope>NUCLEOTIDE SEQUENCE</scope>
    <source>
        <strain evidence="1">NBC_01482</strain>
    </source>
</reference>
<name>A0ABZ1YNN6_9NOCA</name>
<evidence type="ECO:0000313" key="1">
    <source>
        <dbReference type="EMBL" id="WUV44849.1"/>
    </source>
</evidence>
<dbReference type="RefSeq" id="WP_329408003.1">
    <property type="nucleotide sequence ID" value="NZ_CP109441.1"/>
</dbReference>
<dbReference type="EMBL" id="CP109441">
    <property type="protein sequence ID" value="WUV44849.1"/>
    <property type="molecule type" value="Genomic_DNA"/>
</dbReference>
<sequence>MADKVADGFLKSDLLKVLDPSSRDPYWVGESEALAYLRLETIEAVAEENSWDTDMVLERINWHVKQIRGSDVRPLLAPYLYGDMPDVGRFCKMCEALLPRRCPDTKGRSRKYCDDACKQRHYRHRKKLEALRTNPEKSIRIHVRAVDLGLNL</sequence>
<evidence type="ECO:0008006" key="3">
    <source>
        <dbReference type="Google" id="ProtNLM"/>
    </source>
</evidence>
<evidence type="ECO:0000313" key="2">
    <source>
        <dbReference type="Proteomes" id="UP001432062"/>
    </source>
</evidence>
<protein>
    <recommendedName>
        <fullName evidence="3">MYND-type domain-containing protein</fullName>
    </recommendedName>
</protein>
<keyword evidence="2" id="KW-1185">Reference proteome</keyword>
<dbReference type="Proteomes" id="UP001432062">
    <property type="component" value="Chromosome"/>
</dbReference>
<accession>A0ABZ1YNN6</accession>
<organism evidence="1 2">
    <name type="scientific">Nocardia vinacea</name>
    <dbReference type="NCBI Taxonomy" id="96468"/>
    <lineage>
        <taxon>Bacteria</taxon>
        <taxon>Bacillati</taxon>
        <taxon>Actinomycetota</taxon>
        <taxon>Actinomycetes</taxon>
        <taxon>Mycobacteriales</taxon>
        <taxon>Nocardiaceae</taxon>
        <taxon>Nocardia</taxon>
    </lineage>
</organism>
<proteinExistence type="predicted"/>
<gene>
    <name evidence="1" type="ORF">OG563_37850</name>
</gene>